<dbReference type="AlphaFoldDB" id="A0A0K1YB02"/>
<name>A0A0K1YB02_9EURY</name>
<sequence>MNTRLRFRLMLITALLLTIATGVVAAQSGGGGGSDLVGIIESIIQFLQSIADIFSG</sequence>
<protein>
    <submittedName>
        <fullName evidence="1">Uncharacterized protein</fullName>
    </submittedName>
</protein>
<accession>A0A0K1YB02</accession>
<reference evidence="1" key="1">
    <citation type="journal article" date="2015" name="BMC Genomics">
        <title>Diversity of the cell-wall associated genomic island of the archaeon Haloquadratum walsbyi.</title>
        <authorList>
            <person name="Martin-Cuadrado A.B."/>
            <person name="Pasic L."/>
            <person name="Rodriguez-Valera F."/>
        </authorList>
    </citation>
    <scope>NUCLEOTIDE SEQUENCE</scope>
</reference>
<organism evidence="1">
    <name type="scientific">uncultured haloarchaeon</name>
    <dbReference type="NCBI Taxonomy" id="160804"/>
    <lineage>
        <taxon>Archaea</taxon>
        <taxon>Methanobacteriati</taxon>
        <taxon>Methanobacteriota</taxon>
        <taxon>Stenosarchaea group</taxon>
        <taxon>Halobacteria</taxon>
        <taxon>Halobacteriales</taxon>
        <taxon>Halobacteriaceae</taxon>
        <taxon>environmental samples</taxon>
    </lineage>
</organism>
<dbReference type="EMBL" id="KT322176">
    <property type="protein sequence ID" value="AKY04277.1"/>
    <property type="molecule type" value="Genomic_DNA"/>
</dbReference>
<proteinExistence type="predicted"/>
<evidence type="ECO:0000313" key="1">
    <source>
        <dbReference type="EMBL" id="AKY04277.1"/>
    </source>
</evidence>